<dbReference type="AlphaFoldDB" id="A0A382PVG3"/>
<proteinExistence type="predicted"/>
<protein>
    <recommendedName>
        <fullName evidence="2">AttH domain-containing protein</fullName>
    </recommendedName>
</protein>
<organism evidence="1">
    <name type="scientific">marine metagenome</name>
    <dbReference type="NCBI Taxonomy" id="408172"/>
    <lineage>
        <taxon>unclassified sequences</taxon>
        <taxon>metagenomes</taxon>
        <taxon>ecological metagenomes</taxon>
    </lineage>
</organism>
<sequence>YYQSGYATGWFELRGKRYELSGRDWAGSRDHSWGLYAQRAPLHPDPQWLTPREAPAIRQGMRWASWWTTESDSGFYSVHESETGEQLQMNDVFGTPLEGGVDIDASGEHLNFVKAEHEMEFIEGTRILKQGVWRLTDEAGGLWVQTYVPTSSWHPLTIGYGAGSFKDGGSMFTYHGVEGLVQEWDDFDFSTQPYDHTMYNGDVMKGVHSPEYLAEVTTVGPDGIELVGSAHIELFIHAKYDPYGFED</sequence>
<evidence type="ECO:0000313" key="1">
    <source>
        <dbReference type="EMBL" id="SVC77343.1"/>
    </source>
</evidence>
<dbReference type="EMBL" id="UINC01110076">
    <property type="protein sequence ID" value="SVC77343.1"/>
    <property type="molecule type" value="Genomic_DNA"/>
</dbReference>
<feature type="non-terminal residue" evidence="1">
    <location>
        <position position="1"/>
    </location>
</feature>
<evidence type="ECO:0008006" key="2">
    <source>
        <dbReference type="Google" id="ProtNLM"/>
    </source>
</evidence>
<reference evidence="1" key="1">
    <citation type="submission" date="2018-05" db="EMBL/GenBank/DDBJ databases">
        <authorList>
            <person name="Lanie J.A."/>
            <person name="Ng W.-L."/>
            <person name="Kazmierczak K.M."/>
            <person name="Andrzejewski T.M."/>
            <person name="Davidsen T.M."/>
            <person name="Wayne K.J."/>
            <person name="Tettelin H."/>
            <person name="Glass J.I."/>
            <person name="Rusch D."/>
            <person name="Podicherti R."/>
            <person name="Tsui H.-C.T."/>
            <person name="Winkler M.E."/>
        </authorList>
    </citation>
    <scope>NUCLEOTIDE SEQUENCE</scope>
</reference>
<name>A0A382PVG3_9ZZZZ</name>
<accession>A0A382PVG3</accession>
<gene>
    <name evidence="1" type="ORF">METZ01_LOCUS330197</name>
</gene>